<dbReference type="NCBIfam" id="NF002073">
    <property type="entry name" value="PRK00913.1-2"/>
    <property type="match status" value="1"/>
</dbReference>
<evidence type="ECO:0000256" key="1">
    <source>
        <dbReference type="ARBA" id="ARBA00000135"/>
    </source>
</evidence>
<accession>A0A2S6IME0</accession>
<evidence type="ECO:0000256" key="8">
    <source>
        <dbReference type="HAMAP-Rule" id="MF_00181"/>
    </source>
</evidence>
<feature type="binding site" evidence="8">
    <location>
        <position position="346"/>
    </location>
    <ligand>
        <name>Mn(2+)</name>
        <dbReference type="ChEBI" id="CHEBI:29035"/>
        <label>1</label>
    </ligand>
</feature>
<dbReference type="Pfam" id="PF00883">
    <property type="entry name" value="Peptidase_M17"/>
    <property type="match status" value="1"/>
</dbReference>
<dbReference type="SUPFAM" id="SSF52949">
    <property type="entry name" value="Macro domain-like"/>
    <property type="match status" value="1"/>
</dbReference>
<dbReference type="CDD" id="cd00433">
    <property type="entry name" value="Peptidase_M17"/>
    <property type="match status" value="1"/>
</dbReference>
<dbReference type="InterPro" id="IPR043472">
    <property type="entry name" value="Macro_dom-like"/>
</dbReference>
<sequence>MLSGKNPKSYAGDALVVGVAQRDGAAVVVADGLPRAVRAALGEAAARLRVSGAADSVDLVPGVEGVSAGVVALVGLGAAAEGGRYDAEVLRRAAGRAARALAGRASAGFLLPAGDAAGVGAVAEGAALGAYAFTRFRSSAGAEGASASQPLAEVTVLGAKPRDEDVAAAVERAGILARAVAVTRDLVNTPPGHLPPADFAAAAVEHLAGTSVGVRVLDEEDLSEGGYGGLLGVGQGSSRPPRLVVLDYAPKGATGHLALVGKGITFDSGGLSLKPASGMETMKCDMAGAAAVLAAVRAVADLGLPLRVTGWLAMAENMPSGTAQRPSDVLTTYGGKTVEVLNTDAEGRLVLADALVAAGEEEPDHIVDVATLTGAQMVALGNRVSAVMGNDDALRERFLAASAAAGEQFWPMPLPVELRSSMDSQVADIANMGDRFGGMLVAGLFLQEFVPAGPEGRPRPWIHLDIAGPAFNSGSPHDYTPKGGTGVAVRSLVALAESLAGSST</sequence>
<reference evidence="10 11" key="1">
    <citation type="submission" date="2018-02" db="EMBL/GenBank/DDBJ databases">
        <title>Genomic Encyclopedia of Archaeal and Bacterial Type Strains, Phase II (KMG-II): from individual species to whole genera.</title>
        <authorList>
            <person name="Goeker M."/>
        </authorList>
    </citation>
    <scope>NUCLEOTIDE SEQUENCE [LARGE SCALE GENOMIC DNA]</scope>
    <source>
        <strain evidence="10 11">DSM 22857</strain>
    </source>
</reference>
<dbReference type="HAMAP" id="MF_00181">
    <property type="entry name" value="Cytosol_peptidase_M17"/>
    <property type="match status" value="1"/>
</dbReference>
<comment type="subcellular location">
    <subcellularLocation>
        <location evidence="8">Cytoplasm</location>
    </subcellularLocation>
</comment>
<evidence type="ECO:0000313" key="10">
    <source>
        <dbReference type="EMBL" id="PPK95325.1"/>
    </source>
</evidence>
<keyword evidence="4 8" id="KW-0031">Aminopeptidase</keyword>
<protein>
    <recommendedName>
        <fullName evidence="8">Probable cytosol aminopeptidase</fullName>
        <ecNumber evidence="8">3.4.11.1</ecNumber>
    </recommendedName>
    <alternativeName>
        <fullName evidence="8">Leucine aminopeptidase</fullName>
        <shortName evidence="8">LAP</shortName>
        <ecNumber evidence="8">3.4.11.10</ecNumber>
    </alternativeName>
    <alternativeName>
        <fullName evidence="8">Leucyl aminopeptidase</fullName>
    </alternativeName>
</protein>
<dbReference type="SUPFAM" id="SSF53187">
    <property type="entry name" value="Zn-dependent exopeptidases"/>
    <property type="match status" value="1"/>
</dbReference>
<evidence type="ECO:0000256" key="3">
    <source>
        <dbReference type="ARBA" id="ARBA00009528"/>
    </source>
</evidence>
<comment type="cofactor">
    <cofactor evidence="8">
        <name>Mn(2+)</name>
        <dbReference type="ChEBI" id="CHEBI:29035"/>
    </cofactor>
    <text evidence="8">Binds 2 manganese ions per subunit.</text>
</comment>
<keyword evidence="8" id="KW-0464">Manganese</keyword>
<feature type="binding site" evidence="8">
    <location>
        <position position="267"/>
    </location>
    <ligand>
        <name>Mn(2+)</name>
        <dbReference type="ChEBI" id="CHEBI:29035"/>
        <label>2</label>
    </ligand>
</feature>
<keyword evidence="6 8" id="KW-0378">Hydrolase</keyword>
<dbReference type="InterPro" id="IPR023042">
    <property type="entry name" value="Peptidase_M17_leu_NH2_pept"/>
</dbReference>
<name>A0A2S6IME0_9ACTN</name>
<feature type="domain" description="Cytosol aminopeptidase" evidence="9">
    <location>
        <begin position="342"/>
        <end position="349"/>
    </location>
</feature>
<dbReference type="GO" id="GO:0030145">
    <property type="term" value="F:manganese ion binding"/>
    <property type="evidence" value="ECO:0007669"/>
    <property type="project" value="UniProtKB-UniRule"/>
</dbReference>
<feature type="binding site" evidence="8">
    <location>
        <position position="267"/>
    </location>
    <ligand>
        <name>Mn(2+)</name>
        <dbReference type="ChEBI" id="CHEBI:29035"/>
        <label>1</label>
    </ligand>
</feature>
<evidence type="ECO:0000256" key="7">
    <source>
        <dbReference type="ARBA" id="ARBA00049972"/>
    </source>
</evidence>
<dbReference type="Pfam" id="PF02789">
    <property type="entry name" value="Peptidase_M17_N"/>
    <property type="match status" value="1"/>
</dbReference>
<evidence type="ECO:0000256" key="5">
    <source>
        <dbReference type="ARBA" id="ARBA00022670"/>
    </source>
</evidence>
<comment type="caution">
    <text evidence="10">The sequence shown here is derived from an EMBL/GenBank/DDBJ whole genome shotgun (WGS) entry which is preliminary data.</text>
</comment>
<comment type="function">
    <text evidence="7 8">Presumably involved in the processing and regular turnover of intracellular proteins. Catalyzes the removal of unsubstituted N-terminal amino acids from various peptides.</text>
</comment>
<dbReference type="GO" id="GO:0005737">
    <property type="term" value="C:cytoplasm"/>
    <property type="evidence" value="ECO:0007669"/>
    <property type="project" value="UniProtKB-SubCell"/>
</dbReference>
<comment type="catalytic activity">
    <reaction evidence="1 8">
        <text>Release of an N-terminal amino acid, Xaa-|-Yaa-, in which Xaa is preferably Leu, but may be other amino acids including Pro although not Arg or Lys, and Yaa may be Pro. Amino acid amides and methyl esters are also readily hydrolyzed, but rates on arylamides are exceedingly low.</text>
        <dbReference type="EC" id="3.4.11.1"/>
    </reaction>
</comment>
<dbReference type="PROSITE" id="PS00631">
    <property type="entry name" value="CYTOSOL_AP"/>
    <property type="match status" value="1"/>
</dbReference>
<dbReference type="EC" id="3.4.11.10" evidence="8"/>
<proteinExistence type="inferred from homology"/>
<comment type="catalytic activity">
    <reaction evidence="2 8">
        <text>Release of an N-terminal amino acid, preferentially leucine, but not glutamic or aspartic acids.</text>
        <dbReference type="EC" id="3.4.11.10"/>
    </reaction>
</comment>
<evidence type="ECO:0000256" key="2">
    <source>
        <dbReference type="ARBA" id="ARBA00000967"/>
    </source>
</evidence>
<dbReference type="PANTHER" id="PTHR11963">
    <property type="entry name" value="LEUCINE AMINOPEPTIDASE-RELATED"/>
    <property type="match status" value="1"/>
</dbReference>
<dbReference type="PANTHER" id="PTHR11963:SF23">
    <property type="entry name" value="CYTOSOL AMINOPEPTIDASE"/>
    <property type="match status" value="1"/>
</dbReference>
<dbReference type="EMBL" id="PTJD01000006">
    <property type="protein sequence ID" value="PPK95325.1"/>
    <property type="molecule type" value="Genomic_DNA"/>
</dbReference>
<dbReference type="GO" id="GO:0070006">
    <property type="term" value="F:metalloaminopeptidase activity"/>
    <property type="evidence" value="ECO:0007669"/>
    <property type="project" value="InterPro"/>
</dbReference>
<dbReference type="Gene3D" id="3.40.220.10">
    <property type="entry name" value="Leucine Aminopeptidase, subunit E, domain 1"/>
    <property type="match status" value="1"/>
</dbReference>
<feature type="binding site" evidence="8">
    <location>
        <position position="344"/>
    </location>
    <ligand>
        <name>Mn(2+)</name>
        <dbReference type="ChEBI" id="CHEBI:29035"/>
        <label>1</label>
    </ligand>
</feature>
<evidence type="ECO:0000256" key="4">
    <source>
        <dbReference type="ARBA" id="ARBA00022438"/>
    </source>
</evidence>
<keyword evidence="5 8" id="KW-0645">Protease</keyword>
<dbReference type="AlphaFoldDB" id="A0A2S6IME0"/>
<organism evidence="10 11">
    <name type="scientific">Kineococcus xinjiangensis</name>
    <dbReference type="NCBI Taxonomy" id="512762"/>
    <lineage>
        <taxon>Bacteria</taxon>
        <taxon>Bacillati</taxon>
        <taxon>Actinomycetota</taxon>
        <taxon>Actinomycetes</taxon>
        <taxon>Kineosporiales</taxon>
        <taxon>Kineosporiaceae</taxon>
        <taxon>Kineococcus</taxon>
    </lineage>
</organism>
<gene>
    <name evidence="8" type="primary">pepA</name>
    <name evidence="10" type="ORF">CLV92_106146</name>
</gene>
<keyword evidence="8" id="KW-0963">Cytoplasm</keyword>
<feature type="binding site" evidence="8">
    <location>
        <position position="285"/>
    </location>
    <ligand>
        <name>Mn(2+)</name>
        <dbReference type="ChEBI" id="CHEBI:29035"/>
        <label>2</label>
    </ligand>
</feature>
<dbReference type="InterPro" id="IPR000819">
    <property type="entry name" value="Peptidase_M17_C"/>
</dbReference>
<evidence type="ECO:0000256" key="6">
    <source>
        <dbReference type="ARBA" id="ARBA00022801"/>
    </source>
</evidence>
<feature type="binding site" evidence="8">
    <location>
        <position position="262"/>
    </location>
    <ligand>
        <name>Mn(2+)</name>
        <dbReference type="ChEBI" id="CHEBI:29035"/>
        <label>2</label>
    </ligand>
</feature>
<comment type="similarity">
    <text evidence="3 8">Belongs to the peptidase M17 family.</text>
</comment>
<evidence type="ECO:0000313" key="11">
    <source>
        <dbReference type="Proteomes" id="UP000239485"/>
    </source>
</evidence>
<feature type="active site" evidence="8">
    <location>
        <position position="274"/>
    </location>
</feature>
<dbReference type="Proteomes" id="UP000239485">
    <property type="component" value="Unassembled WGS sequence"/>
</dbReference>
<keyword evidence="8" id="KW-0479">Metal-binding</keyword>
<dbReference type="EC" id="3.4.11.1" evidence="8"/>
<dbReference type="PRINTS" id="PR00481">
    <property type="entry name" value="LAMNOPPTDASE"/>
</dbReference>
<dbReference type="OrthoDB" id="9809354at2"/>
<feature type="active site" evidence="8">
    <location>
        <position position="348"/>
    </location>
</feature>
<dbReference type="GO" id="GO:0006508">
    <property type="term" value="P:proteolysis"/>
    <property type="evidence" value="ECO:0007669"/>
    <property type="project" value="UniProtKB-KW"/>
</dbReference>
<dbReference type="InterPro" id="IPR008283">
    <property type="entry name" value="Peptidase_M17_N"/>
</dbReference>
<dbReference type="InterPro" id="IPR011356">
    <property type="entry name" value="Leucine_aapep/pepB"/>
</dbReference>
<evidence type="ECO:0000259" key="9">
    <source>
        <dbReference type="PROSITE" id="PS00631"/>
    </source>
</evidence>
<feature type="binding site" evidence="8">
    <location>
        <position position="346"/>
    </location>
    <ligand>
        <name>Mn(2+)</name>
        <dbReference type="ChEBI" id="CHEBI:29035"/>
        <label>2</label>
    </ligand>
</feature>
<keyword evidence="11" id="KW-1185">Reference proteome</keyword>
<dbReference type="Gene3D" id="3.40.630.10">
    <property type="entry name" value="Zn peptidases"/>
    <property type="match status" value="1"/>
</dbReference>